<dbReference type="InterPro" id="IPR036648">
    <property type="entry name" value="CN_Hdrase_a/SCN_Hdrase_g_sf"/>
</dbReference>
<keyword evidence="2" id="KW-1185">Reference proteome</keyword>
<dbReference type="Proteomes" id="UP001515943">
    <property type="component" value="Unassembled WGS sequence"/>
</dbReference>
<evidence type="ECO:0008006" key="3">
    <source>
        <dbReference type="Google" id="ProtNLM"/>
    </source>
</evidence>
<dbReference type="RefSeq" id="WP_167978098.1">
    <property type="nucleotide sequence ID" value="NZ_VSRL01000176.1"/>
</dbReference>
<sequence>MDPRAKATFISAYTRVLSQAWSSDEFTERLAREPRVVLGENGLDTPADAEVEIIRSRDADPDLEAQITLWGNGFSSGRYVLYVPDMPQIDTRELSEEDLDAVAGGADTCCCCCPCSSCS</sequence>
<organism evidence="1 2">
    <name type="scientific">Lentzea indica</name>
    <dbReference type="NCBI Taxonomy" id="2604800"/>
    <lineage>
        <taxon>Bacteria</taxon>
        <taxon>Bacillati</taxon>
        <taxon>Actinomycetota</taxon>
        <taxon>Actinomycetes</taxon>
        <taxon>Pseudonocardiales</taxon>
        <taxon>Pseudonocardiaceae</taxon>
        <taxon>Lentzea</taxon>
    </lineage>
</organism>
<proteinExistence type="predicted"/>
<evidence type="ECO:0000313" key="1">
    <source>
        <dbReference type="EMBL" id="NKE61451.1"/>
    </source>
</evidence>
<protein>
    <recommendedName>
        <fullName evidence="3">NHLP leader peptide domain-containing protein</fullName>
    </recommendedName>
</protein>
<dbReference type="Gene3D" id="3.90.330.10">
    <property type="entry name" value="Nitrile hydratase alpha /Thiocyanate hydrolase gamma"/>
    <property type="match status" value="1"/>
</dbReference>
<dbReference type="EMBL" id="VSRL01000176">
    <property type="protein sequence ID" value="NKE61451.1"/>
    <property type="molecule type" value="Genomic_DNA"/>
</dbReference>
<reference evidence="1 2" key="1">
    <citation type="submission" date="2019-08" db="EMBL/GenBank/DDBJ databases">
        <title>Lentzea from Indian Himalayas.</title>
        <authorList>
            <person name="Mandal S."/>
            <person name="Mallick Gupta A."/>
            <person name="Maiti P.K."/>
            <person name="Sarkar J."/>
            <person name="Mandal S."/>
        </authorList>
    </citation>
    <scope>NUCLEOTIDE SEQUENCE [LARGE SCALE GENOMIC DNA]</scope>
    <source>
        <strain evidence="1 2">PSKA42</strain>
    </source>
</reference>
<evidence type="ECO:0000313" key="2">
    <source>
        <dbReference type="Proteomes" id="UP001515943"/>
    </source>
</evidence>
<comment type="caution">
    <text evidence="1">The sequence shown here is derived from an EMBL/GenBank/DDBJ whole genome shotgun (WGS) entry which is preliminary data.</text>
</comment>
<name>A0ABX1FS22_9PSEU</name>
<dbReference type="SUPFAM" id="SSF56209">
    <property type="entry name" value="Nitrile hydratase alpha chain"/>
    <property type="match status" value="1"/>
</dbReference>
<gene>
    <name evidence="1" type="ORF">FXN61_33700</name>
</gene>
<accession>A0ABX1FS22</accession>